<dbReference type="EMBL" id="VSWC01000171">
    <property type="protein sequence ID" value="KAA1070734.1"/>
    <property type="molecule type" value="Genomic_DNA"/>
</dbReference>
<accession>A0A5B0M4J5</accession>
<evidence type="ECO:0000313" key="3">
    <source>
        <dbReference type="Proteomes" id="UP000324748"/>
    </source>
</evidence>
<name>A0A5B0M4J5_PUCGR</name>
<evidence type="ECO:0000313" key="2">
    <source>
        <dbReference type="EMBL" id="KAA1070734.1"/>
    </source>
</evidence>
<organism evidence="2 3">
    <name type="scientific">Puccinia graminis f. sp. tritici</name>
    <dbReference type="NCBI Taxonomy" id="56615"/>
    <lineage>
        <taxon>Eukaryota</taxon>
        <taxon>Fungi</taxon>
        <taxon>Dikarya</taxon>
        <taxon>Basidiomycota</taxon>
        <taxon>Pucciniomycotina</taxon>
        <taxon>Pucciniomycetes</taxon>
        <taxon>Pucciniales</taxon>
        <taxon>Pucciniaceae</taxon>
        <taxon>Puccinia</taxon>
    </lineage>
</organism>
<dbReference type="AlphaFoldDB" id="A0A5B0M4J5"/>
<gene>
    <name evidence="2" type="ORF">PGT21_022630</name>
</gene>
<keyword evidence="3" id="KW-1185">Reference proteome</keyword>
<proteinExistence type="predicted"/>
<feature type="region of interest" description="Disordered" evidence="1">
    <location>
        <begin position="89"/>
        <end position="109"/>
    </location>
</feature>
<reference evidence="2 3" key="1">
    <citation type="submission" date="2019-05" db="EMBL/GenBank/DDBJ databases">
        <title>Emergence of the Ug99 lineage of the wheat stem rust pathogen through somatic hybridization.</title>
        <authorList>
            <person name="Li F."/>
            <person name="Upadhyaya N.M."/>
            <person name="Sperschneider J."/>
            <person name="Matny O."/>
            <person name="Nguyen-Phuc H."/>
            <person name="Mago R."/>
            <person name="Raley C."/>
            <person name="Miller M.E."/>
            <person name="Silverstein K.A.T."/>
            <person name="Henningsen E."/>
            <person name="Hirsch C.D."/>
            <person name="Visser B."/>
            <person name="Pretorius Z.A."/>
            <person name="Steffenson B.J."/>
            <person name="Schwessinger B."/>
            <person name="Dodds P.N."/>
            <person name="Figueroa M."/>
        </authorList>
    </citation>
    <scope>NUCLEOTIDE SEQUENCE [LARGE SCALE GENOMIC DNA]</scope>
    <source>
        <strain evidence="2">21-0</strain>
    </source>
</reference>
<evidence type="ECO:0000256" key="1">
    <source>
        <dbReference type="SAM" id="MobiDB-lite"/>
    </source>
</evidence>
<dbReference type="Proteomes" id="UP000324748">
    <property type="component" value="Unassembled WGS sequence"/>
</dbReference>
<sequence length="109" mass="12269">MRAFQAFGYFCGAPKFVVWPVLIGNPLSAAQHELLNPWSYDEKNDVKDAQTQEEEAEPSKVFGKGCVLNDDRDDAQRIIKTIIESDETFVPKDEDKKDADGSDKKPCCK</sequence>
<protein>
    <submittedName>
        <fullName evidence="2">Uncharacterized protein</fullName>
    </submittedName>
</protein>
<comment type="caution">
    <text evidence="2">The sequence shown here is derived from an EMBL/GenBank/DDBJ whole genome shotgun (WGS) entry which is preliminary data.</text>
</comment>